<dbReference type="AlphaFoldDB" id="A0A1R3L4K7"/>
<dbReference type="InterPro" id="IPR008949">
    <property type="entry name" value="Isoprenoid_synthase_dom_sf"/>
</dbReference>
<dbReference type="PANTHER" id="PTHR31225">
    <property type="entry name" value="OS04G0344100 PROTEIN-RELATED"/>
    <property type="match status" value="1"/>
</dbReference>
<dbReference type="STRING" id="93759.A0A1R3L4K7"/>
<dbReference type="InterPro" id="IPR005630">
    <property type="entry name" value="Terpene_synthase_metal-bd"/>
</dbReference>
<dbReference type="Pfam" id="PF03936">
    <property type="entry name" value="Terpene_synth_C"/>
    <property type="match status" value="1"/>
</dbReference>
<dbReference type="GO" id="GO:0010333">
    <property type="term" value="F:terpene synthase activity"/>
    <property type="evidence" value="ECO:0007669"/>
    <property type="project" value="InterPro"/>
</dbReference>
<reference evidence="6" key="1">
    <citation type="submission" date="2013-09" db="EMBL/GenBank/DDBJ databases">
        <title>Corchorus olitorius genome sequencing.</title>
        <authorList>
            <person name="Alam M."/>
            <person name="Haque M.S."/>
            <person name="Islam M.S."/>
            <person name="Emdad E.M."/>
            <person name="Islam M.M."/>
            <person name="Ahmed B."/>
            <person name="Halim A."/>
            <person name="Hossen Q.M.M."/>
            <person name="Hossain M.Z."/>
            <person name="Ahmed R."/>
            <person name="Khan M.M."/>
            <person name="Islam R."/>
            <person name="Rashid M.M."/>
            <person name="Khan S.A."/>
            <person name="Rahman M.S."/>
            <person name="Alam M."/>
            <person name="Yahiya A.S."/>
            <person name="Khan M.S."/>
            <person name="Azam M.S."/>
            <person name="Haque T."/>
            <person name="Lashkar M.Z.H."/>
            <person name="Akhand A.I."/>
            <person name="Morshed G."/>
            <person name="Roy S."/>
            <person name="Uddin K.S."/>
            <person name="Rabeya T."/>
            <person name="Hossain A.S."/>
            <person name="Chowdhury A."/>
            <person name="Snigdha A.R."/>
            <person name="Mortoza M.S."/>
            <person name="Matin S.A."/>
            <person name="Hoque S.M.E."/>
            <person name="Islam M.K."/>
            <person name="Roy D.K."/>
            <person name="Haider R."/>
            <person name="Moosa M.M."/>
            <person name="Elias S.M."/>
            <person name="Hasan A.M."/>
            <person name="Jahan S."/>
            <person name="Shafiuddin M."/>
            <person name="Mahmood N."/>
            <person name="Shommy N.S."/>
        </authorList>
    </citation>
    <scope>NUCLEOTIDE SEQUENCE [LARGE SCALE GENOMIC DNA]</scope>
    <source>
        <strain evidence="6">cv. O-4</strain>
    </source>
</reference>
<dbReference type="InterPro" id="IPR050148">
    <property type="entry name" value="Terpene_synthase-like"/>
</dbReference>
<gene>
    <name evidence="5" type="ORF">COLO4_00117</name>
</gene>
<accession>A0A1R3L4K7</accession>
<dbReference type="SUPFAM" id="SSF48576">
    <property type="entry name" value="Terpenoid synthases"/>
    <property type="match status" value="1"/>
</dbReference>
<keyword evidence="3" id="KW-0456">Lyase</keyword>
<dbReference type="GO" id="GO:0000287">
    <property type="term" value="F:magnesium ion binding"/>
    <property type="evidence" value="ECO:0007669"/>
    <property type="project" value="InterPro"/>
</dbReference>
<comment type="caution">
    <text evidence="5">The sequence shown here is derived from an EMBL/GenBank/DDBJ whole genome shotgun (WGS) entry which is preliminary data.</text>
</comment>
<evidence type="ECO:0000313" key="6">
    <source>
        <dbReference type="Proteomes" id="UP000187203"/>
    </source>
</evidence>
<organism evidence="5 6">
    <name type="scientific">Corchorus olitorius</name>
    <dbReference type="NCBI Taxonomy" id="93759"/>
    <lineage>
        <taxon>Eukaryota</taxon>
        <taxon>Viridiplantae</taxon>
        <taxon>Streptophyta</taxon>
        <taxon>Embryophyta</taxon>
        <taxon>Tracheophyta</taxon>
        <taxon>Spermatophyta</taxon>
        <taxon>Magnoliopsida</taxon>
        <taxon>eudicotyledons</taxon>
        <taxon>Gunneridae</taxon>
        <taxon>Pentapetalae</taxon>
        <taxon>rosids</taxon>
        <taxon>malvids</taxon>
        <taxon>Malvales</taxon>
        <taxon>Malvaceae</taxon>
        <taxon>Grewioideae</taxon>
        <taxon>Apeibeae</taxon>
        <taxon>Corchorus</taxon>
    </lineage>
</organism>
<dbReference type="GO" id="GO:0016114">
    <property type="term" value="P:terpenoid biosynthetic process"/>
    <property type="evidence" value="ECO:0007669"/>
    <property type="project" value="InterPro"/>
</dbReference>
<sequence>MIARAYLEEAKWVHEKKVPTMEEFMQVGLITSAIPLLSVVSLLGLGNFATKDVFDWVLNYPKLVTASSVIYRFIDDIITHEYEKETRGQEATSVQCYMKQHGVTKQEAIDELYQQISNAWKDINEECLKPFTVPSPVLKRIISLVRVASVVYKDGDGYTFSQLLLKDDITSLLVDPVPLS</sequence>
<dbReference type="Gene3D" id="1.10.600.10">
    <property type="entry name" value="Farnesyl Diphosphate Synthase"/>
    <property type="match status" value="1"/>
</dbReference>
<name>A0A1R3L4K7_9ROSI</name>
<evidence type="ECO:0000259" key="4">
    <source>
        <dbReference type="Pfam" id="PF03936"/>
    </source>
</evidence>
<keyword evidence="6" id="KW-1185">Reference proteome</keyword>
<evidence type="ECO:0000256" key="3">
    <source>
        <dbReference type="ARBA" id="ARBA00023239"/>
    </source>
</evidence>
<evidence type="ECO:0000256" key="2">
    <source>
        <dbReference type="ARBA" id="ARBA00022723"/>
    </source>
</evidence>
<dbReference type="Proteomes" id="UP000187203">
    <property type="component" value="Unassembled WGS sequence"/>
</dbReference>
<protein>
    <recommendedName>
        <fullName evidence="4">Terpene synthase metal-binding domain-containing protein</fullName>
    </recommendedName>
</protein>
<dbReference type="OrthoDB" id="1877784at2759"/>
<feature type="domain" description="Terpene synthase metal-binding" evidence="4">
    <location>
        <begin position="3"/>
        <end position="122"/>
    </location>
</feature>
<comment type="cofactor">
    <cofactor evidence="1">
        <name>Mg(2+)</name>
        <dbReference type="ChEBI" id="CHEBI:18420"/>
    </cofactor>
</comment>
<proteinExistence type="predicted"/>
<evidence type="ECO:0000256" key="1">
    <source>
        <dbReference type="ARBA" id="ARBA00001946"/>
    </source>
</evidence>
<evidence type="ECO:0000313" key="5">
    <source>
        <dbReference type="EMBL" id="OMP14264.1"/>
    </source>
</evidence>
<dbReference type="EMBL" id="AWUE01000809">
    <property type="protein sequence ID" value="OMP14264.1"/>
    <property type="molecule type" value="Genomic_DNA"/>
</dbReference>
<dbReference type="PANTHER" id="PTHR31225:SF221">
    <property type="entry name" value="(-)-GERMACRENE D SYNTHASE"/>
    <property type="match status" value="1"/>
</dbReference>
<keyword evidence="2" id="KW-0479">Metal-binding</keyword>